<dbReference type="InterPro" id="IPR003591">
    <property type="entry name" value="Leu-rich_rpt_typical-subtyp"/>
</dbReference>
<dbReference type="Pfam" id="PF26588">
    <property type="entry name" value="GAIN_ADGRA3"/>
    <property type="match status" value="1"/>
</dbReference>
<evidence type="ECO:0000256" key="2">
    <source>
        <dbReference type="ARBA" id="ARBA00007343"/>
    </source>
</evidence>
<dbReference type="PROSITE" id="PS51450">
    <property type="entry name" value="LRR"/>
    <property type="match status" value="1"/>
</dbReference>
<dbReference type="PROSITE" id="PS50261">
    <property type="entry name" value="G_PROTEIN_RECEP_F2_4"/>
    <property type="match status" value="1"/>
</dbReference>
<gene>
    <name evidence="19" type="ORF">QYF61_027195</name>
</gene>
<evidence type="ECO:0000256" key="1">
    <source>
        <dbReference type="ARBA" id="ARBA00004141"/>
    </source>
</evidence>
<comment type="subcellular location">
    <subcellularLocation>
        <location evidence="1">Membrane</location>
        <topology evidence="1">Multi-pass membrane protein</topology>
    </subcellularLocation>
</comment>
<dbReference type="InterPro" id="IPR036179">
    <property type="entry name" value="Ig-like_dom_sf"/>
</dbReference>
<evidence type="ECO:0000256" key="13">
    <source>
        <dbReference type="SAM" id="MobiDB-lite"/>
    </source>
</evidence>
<dbReference type="InterPro" id="IPR051963">
    <property type="entry name" value="Adhesion_GPCR_A"/>
</dbReference>
<feature type="transmembrane region" description="Helical" evidence="14">
    <location>
        <begin position="703"/>
        <end position="723"/>
    </location>
</feature>
<dbReference type="SMART" id="SM00409">
    <property type="entry name" value="IG"/>
    <property type="match status" value="1"/>
</dbReference>
<keyword evidence="8" id="KW-0297">G-protein coupled receptor</keyword>
<feature type="domain" description="G-protein coupled receptors family 2 profile 1" evidence="16">
    <location>
        <begin position="234"/>
        <end position="329"/>
    </location>
</feature>
<feature type="region of interest" description="Disordered" evidence="13">
    <location>
        <begin position="985"/>
        <end position="1004"/>
    </location>
</feature>
<dbReference type="SUPFAM" id="SSF48726">
    <property type="entry name" value="Immunoglobulin"/>
    <property type="match status" value="1"/>
</dbReference>
<evidence type="ECO:0000256" key="12">
    <source>
        <dbReference type="ARBA" id="ARBA00023224"/>
    </source>
</evidence>
<dbReference type="InterPro" id="IPR003599">
    <property type="entry name" value="Ig_sub"/>
</dbReference>
<evidence type="ECO:0000256" key="5">
    <source>
        <dbReference type="ARBA" id="ARBA00022729"/>
    </source>
</evidence>
<dbReference type="SUPFAM" id="SSF111418">
    <property type="entry name" value="Hormone receptor domain"/>
    <property type="match status" value="1"/>
</dbReference>
<keyword evidence="20" id="KW-1185">Reference proteome</keyword>
<evidence type="ECO:0000256" key="4">
    <source>
        <dbReference type="ARBA" id="ARBA00022692"/>
    </source>
</evidence>
<evidence type="ECO:0000259" key="17">
    <source>
        <dbReference type="PROSITE" id="PS50261"/>
    </source>
</evidence>
<dbReference type="InterPro" id="IPR032675">
    <property type="entry name" value="LRR_dom_sf"/>
</dbReference>
<dbReference type="InterPro" id="IPR013783">
    <property type="entry name" value="Ig-like_fold"/>
</dbReference>
<keyword evidence="9 14" id="KW-0472">Membrane</keyword>
<evidence type="ECO:0000259" key="18">
    <source>
        <dbReference type="PROSITE" id="PS50835"/>
    </source>
</evidence>
<evidence type="ECO:0000256" key="6">
    <source>
        <dbReference type="ARBA" id="ARBA00022737"/>
    </source>
</evidence>
<evidence type="ECO:0000256" key="14">
    <source>
        <dbReference type="SAM" id="Phobius"/>
    </source>
</evidence>
<comment type="similarity">
    <text evidence="2">Belongs to the G-protein coupled receptor 2 family. Adhesion G-protein coupled receptor (ADGR) subfamily.</text>
</comment>
<dbReference type="AlphaFoldDB" id="A0AAN7S4G5"/>
<feature type="region of interest" description="Disordered" evidence="13">
    <location>
        <begin position="895"/>
        <end position="918"/>
    </location>
</feature>
<dbReference type="InterPro" id="IPR058808">
    <property type="entry name" value="GAIN_ADGRA2/3"/>
</dbReference>
<dbReference type="InterPro" id="IPR001611">
    <property type="entry name" value="Leu-rich_rpt"/>
</dbReference>
<keyword evidence="6" id="KW-0677">Repeat</keyword>
<feature type="domain" description="G-protein coupled receptors family 2 profile 2" evidence="17">
    <location>
        <begin position="643"/>
        <end position="865"/>
    </location>
</feature>
<dbReference type="Proteomes" id="UP001333110">
    <property type="component" value="Unassembled WGS sequence"/>
</dbReference>
<keyword evidence="11" id="KW-0675">Receptor</keyword>
<dbReference type="PROSITE" id="PS50227">
    <property type="entry name" value="G_PROTEIN_RECEP_F2_3"/>
    <property type="match status" value="1"/>
</dbReference>
<dbReference type="Gene3D" id="2.60.40.10">
    <property type="entry name" value="Immunoglobulins"/>
    <property type="match status" value="1"/>
</dbReference>
<dbReference type="EMBL" id="JAUNZN010000007">
    <property type="protein sequence ID" value="KAK4819241.1"/>
    <property type="molecule type" value="Genomic_DNA"/>
</dbReference>
<dbReference type="InterPro" id="IPR000483">
    <property type="entry name" value="Cys-rich_flank_reg_C"/>
</dbReference>
<feature type="transmembrane region" description="Helical" evidence="14">
    <location>
        <begin position="649"/>
        <end position="671"/>
    </location>
</feature>
<dbReference type="Gene3D" id="1.20.1070.10">
    <property type="entry name" value="Rhodopsin 7-helix transmembrane proteins"/>
    <property type="match status" value="1"/>
</dbReference>
<evidence type="ECO:0000313" key="20">
    <source>
        <dbReference type="Proteomes" id="UP001333110"/>
    </source>
</evidence>
<dbReference type="InterPro" id="IPR000832">
    <property type="entry name" value="GPCR_2_secretin-like"/>
</dbReference>
<dbReference type="InterPro" id="IPR007110">
    <property type="entry name" value="Ig-like_dom"/>
</dbReference>
<dbReference type="PANTHER" id="PTHR45930:SF2">
    <property type="entry name" value="ADHESION G PROTEIN-COUPLED RECEPTOR A3"/>
    <property type="match status" value="1"/>
</dbReference>
<feature type="compositionally biased region" description="Polar residues" evidence="13">
    <location>
        <begin position="1054"/>
        <end position="1082"/>
    </location>
</feature>
<dbReference type="GO" id="GO:0007166">
    <property type="term" value="P:cell surface receptor signaling pathway"/>
    <property type="evidence" value="ECO:0007669"/>
    <property type="project" value="InterPro"/>
</dbReference>
<evidence type="ECO:0000259" key="15">
    <source>
        <dbReference type="PROSITE" id="PS50221"/>
    </source>
</evidence>
<keyword evidence="12" id="KW-0807">Transducer</keyword>
<feature type="domain" description="Ig-like" evidence="18">
    <location>
        <begin position="153"/>
        <end position="251"/>
    </location>
</feature>
<evidence type="ECO:0008006" key="21">
    <source>
        <dbReference type="Google" id="ProtNLM"/>
    </source>
</evidence>
<keyword evidence="3" id="KW-0433">Leucine-rich repeat</keyword>
<evidence type="ECO:0000256" key="10">
    <source>
        <dbReference type="ARBA" id="ARBA00023157"/>
    </source>
</evidence>
<dbReference type="Pfam" id="PF00002">
    <property type="entry name" value="7tm_2"/>
    <property type="match status" value="1"/>
</dbReference>
<dbReference type="FunFam" id="2.60.40.10:FF:000445">
    <property type="entry name" value="Adhesion G protein-coupled receptor A3"/>
    <property type="match status" value="1"/>
</dbReference>
<sequence>MCNLFQSKKYVAIYLDMCAHMILSNNKITELKNGSFSGLNLLERLDLKNNLISTIDPGAFLGLSSLKRLDLTNNRIGCLNADIFRGLVNLIRLEFQTDYLLCDCNILWMHQWLKERNITVRETKCAYPKSLQSQTVTGVKQELLTCEPPLELPSFYMTPSHRQVVFEGDSLPFQCMASYIDQDMQVLWYQDGKIVETDESQGIFVEKNMIHNCSLIASALTISNIQAGSTGNWGCHVQTRRGNNTRTVDIVVLESSAQYCPPERVVNNKGDFRWPRTLAGITAYLLCTRYSAGSGIYPGNSQDERRAWRRCDRGGYWAEEDYSRCQYANDVTRVLYMFNQMPLNLTNAVATARQLLAYTVEAANFSDKMDVIFVAEMIEKFGRFAEKYKELGDVMVDIASNIMLADERVLWMAQREAKACTRIVQCLQKIAMYRLANGAQVYSTYSPNIALEAYVIKAAGFTGMTCTVFQKVATSDRTGLSDYGRRDPDGNLDKQLSFKCNVSNTLSSLALKNTIVEASIQLPASLFTQKQKREIRPADESVYKLQLIAFRNGKLFPATGNSTNLADDGKRRTVVTPVILTKIDGLNLASHHVPINVTLRRIAHGADAIAAQWDFDLLNGQGGWKSDGCRILLSDENITTIQCYSLSNYAVLMVGIILHYSTLATVLWLGVTSRNIYKQVTKKAKRCQDPDEPPPPPRPMLRFYLIGGGIPIIVCGITAAANIRNYGSRPNAPYCWMTWEPSLGAFYGPASFIIFINCIIFIQLKRHPERKYELKEPVEEQQRLATNEHGELAHQDSLSVSLVSTSALENEHSFQAQLLGVGLTLLLYVALWIFGALSVSLYYPMDLIFSCFFGATCLSLSAFLMVHHCINREDVRHAWITTCCPGRSTYSVQVNVQPSSSSGTNGEAPKCTNSSAESSCTNKSASSLKNSSQGCKLTNLQAAAAQCHPTSLPLNTGPQLDNSLTEHSVDNDIKMHVAPLEVQFRTNGHPSRHHKNRSKGHRASRLAVLREYAYDVPTSVEGSVQNGLPKSRQSNSEGHSRSRRAYLAYRERQYNQSQQDSSDACSTLPKSSRNTEKTIATNNKKDILRKPIAVELENQQKSYGLNLAIQNGPLKSSGQDGPLLTADSTGNIRTGLWKHETTV</sequence>
<keyword evidence="7 14" id="KW-1133">Transmembrane helix</keyword>
<reference evidence="19 20" key="1">
    <citation type="journal article" date="2023" name="J. Hered.">
        <title>Chromosome-level genome of the wood stork (Mycteria americana) provides insight into avian chromosome evolution.</title>
        <authorList>
            <person name="Flamio R. Jr."/>
            <person name="Ramstad K.M."/>
        </authorList>
    </citation>
    <scope>NUCLEOTIDE SEQUENCE [LARGE SCALE GENOMIC DNA]</scope>
    <source>
        <strain evidence="19">JAX WOST 10</strain>
    </source>
</reference>
<dbReference type="Pfam" id="PF07679">
    <property type="entry name" value="I-set"/>
    <property type="match status" value="1"/>
</dbReference>
<dbReference type="SMART" id="SM00369">
    <property type="entry name" value="LRR_TYP"/>
    <property type="match status" value="3"/>
</dbReference>
<feature type="transmembrane region" description="Helical" evidence="14">
    <location>
        <begin position="847"/>
        <end position="866"/>
    </location>
</feature>
<dbReference type="Pfam" id="PF13855">
    <property type="entry name" value="LRR_8"/>
    <property type="match status" value="1"/>
</dbReference>
<feature type="domain" description="GAIN-B" evidence="15">
    <location>
        <begin position="492"/>
        <end position="659"/>
    </location>
</feature>
<keyword evidence="4 14" id="KW-0812">Transmembrane</keyword>
<comment type="caution">
    <text evidence="19">The sequence shown here is derived from an EMBL/GenBank/DDBJ whole genome shotgun (WGS) entry which is preliminary data.</text>
</comment>
<feature type="transmembrane region" description="Helical" evidence="14">
    <location>
        <begin position="743"/>
        <end position="762"/>
    </location>
</feature>
<evidence type="ECO:0000256" key="11">
    <source>
        <dbReference type="ARBA" id="ARBA00023170"/>
    </source>
</evidence>
<feature type="compositionally biased region" description="Polar residues" evidence="13">
    <location>
        <begin position="1020"/>
        <end position="1037"/>
    </location>
</feature>
<evidence type="ECO:0000256" key="9">
    <source>
        <dbReference type="ARBA" id="ARBA00023136"/>
    </source>
</evidence>
<name>A0AAN7S4G5_MYCAM</name>
<evidence type="ECO:0000256" key="3">
    <source>
        <dbReference type="ARBA" id="ARBA00022614"/>
    </source>
</evidence>
<keyword evidence="10" id="KW-1015">Disulfide bond</keyword>
<dbReference type="PROSITE" id="PS50221">
    <property type="entry name" value="GAIN_B"/>
    <property type="match status" value="1"/>
</dbReference>
<evidence type="ECO:0000256" key="7">
    <source>
        <dbReference type="ARBA" id="ARBA00022989"/>
    </source>
</evidence>
<evidence type="ECO:0000313" key="19">
    <source>
        <dbReference type="EMBL" id="KAK4819241.1"/>
    </source>
</evidence>
<evidence type="ECO:0000259" key="16">
    <source>
        <dbReference type="PROSITE" id="PS50227"/>
    </source>
</evidence>
<dbReference type="GO" id="GO:0004930">
    <property type="term" value="F:G protein-coupled receptor activity"/>
    <property type="evidence" value="ECO:0007669"/>
    <property type="project" value="UniProtKB-KW"/>
</dbReference>
<dbReference type="SMART" id="SM00082">
    <property type="entry name" value="LRRCT"/>
    <property type="match status" value="1"/>
</dbReference>
<dbReference type="PANTHER" id="PTHR45930">
    <property type="entry name" value="G-PROTEIN COUPLED RECEPTOR 124-LIKE PROTEIN"/>
    <property type="match status" value="1"/>
</dbReference>
<dbReference type="InterPro" id="IPR001879">
    <property type="entry name" value="GPCR_2_extracellular_dom"/>
</dbReference>
<dbReference type="InterPro" id="IPR057244">
    <property type="entry name" value="GAIN_B"/>
</dbReference>
<organism evidence="19 20">
    <name type="scientific">Mycteria americana</name>
    <name type="common">Wood stork</name>
    <dbReference type="NCBI Taxonomy" id="33587"/>
    <lineage>
        <taxon>Eukaryota</taxon>
        <taxon>Metazoa</taxon>
        <taxon>Chordata</taxon>
        <taxon>Craniata</taxon>
        <taxon>Vertebrata</taxon>
        <taxon>Euteleostomi</taxon>
        <taxon>Archelosauria</taxon>
        <taxon>Archosauria</taxon>
        <taxon>Dinosauria</taxon>
        <taxon>Saurischia</taxon>
        <taxon>Theropoda</taxon>
        <taxon>Coelurosauria</taxon>
        <taxon>Aves</taxon>
        <taxon>Neognathae</taxon>
        <taxon>Neoaves</taxon>
        <taxon>Aequornithes</taxon>
        <taxon>Ciconiiformes</taxon>
        <taxon>Ciconiidae</taxon>
        <taxon>Mycteria</taxon>
    </lineage>
</organism>
<dbReference type="InterPro" id="IPR017981">
    <property type="entry name" value="GPCR_2-like_7TM"/>
</dbReference>
<dbReference type="InterPro" id="IPR013098">
    <property type="entry name" value="Ig_I-set"/>
</dbReference>
<dbReference type="Gene3D" id="4.10.1240.10">
    <property type="entry name" value="GPCR, family 2, extracellular hormone receptor domain"/>
    <property type="match status" value="1"/>
</dbReference>
<accession>A0AAN7S4G5</accession>
<dbReference type="GO" id="GO:0009897">
    <property type="term" value="C:external side of plasma membrane"/>
    <property type="evidence" value="ECO:0007669"/>
    <property type="project" value="TreeGrafter"/>
</dbReference>
<evidence type="ECO:0000256" key="8">
    <source>
        <dbReference type="ARBA" id="ARBA00023040"/>
    </source>
</evidence>
<dbReference type="Gene3D" id="3.80.10.10">
    <property type="entry name" value="Ribonuclease Inhibitor"/>
    <property type="match status" value="1"/>
</dbReference>
<dbReference type="PROSITE" id="PS50835">
    <property type="entry name" value="IG_LIKE"/>
    <property type="match status" value="1"/>
</dbReference>
<proteinExistence type="inferred from homology"/>
<feature type="transmembrane region" description="Helical" evidence="14">
    <location>
        <begin position="818"/>
        <end position="841"/>
    </location>
</feature>
<feature type="region of interest" description="Disordered" evidence="13">
    <location>
        <begin position="1020"/>
        <end position="1082"/>
    </location>
</feature>
<feature type="compositionally biased region" description="Basic residues" evidence="13">
    <location>
        <begin position="990"/>
        <end position="1004"/>
    </location>
</feature>
<protein>
    <recommendedName>
        <fullName evidence="21">Adhesion G protein-coupled receptor A3</fullName>
    </recommendedName>
</protein>
<dbReference type="SUPFAM" id="SSF52058">
    <property type="entry name" value="L domain-like"/>
    <property type="match status" value="1"/>
</dbReference>
<keyword evidence="5" id="KW-0732">Signal</keyword>
<dbReference type="InterPro" id="IPR036445">
    <property type="entry name" value="GPCR_2_extracell_dom_sf"/>
</dbReference>